<feature type="transmembrane region" description="Helical" evidence="6">
    <location>
        <begin position="204"/>
        <end position="225"/>
    </location>
</feature>
<keyword evidence="4 6" id="KW-1133">Transmembrane helix</keyword>
<feature type="transmembrane region" description="Helical" evidence="6">
    <location>
        <begin position="23"/>
        <end position="51"/>
    </location>
</feature>
<gene>
    <name evidence="7" type="ORF">L6773_20445</name>
</gene>
<dbReference type="EMBL" id="JAKLWS010000051">
    <property type="protein sequence ID" value="MCG2590952.1"/>
    <property type="molecule type" value="Genomic_DNA"/>
</dbReference>
<dbReference type="PANTHER" id="PTHR42770:SF7">
    <property type="entry name" value="MEMBRANE PROTEIN"/>
    <property type="match status" value="1"/>
</dbReference>
<evidence type="ECO:0000256" key="4">
    <source>
        <dbReference type="ARBA" id="ARBA00022989"/>
    </source>
</evidence>
<evidence type="ECO:0000313" key="8">
    <source>
        <dbReference type="Proteomes" id="UP001165366"/>
    </source>
</evidence>
<feature type="transmembrane region" description="Helical" evidence="6">
    <location>
        <begin position="237"/>
        <end position="259"/>
    </location>
</feature>
<reference evidence="7" key="2">
    <citation type="submission" date="2024-05" db="EMBL/GenBank/DDBJ databases">
        <title>Rhodohalobacter halophilus gen. nov., sp. nov., a moderately halophilic member of the family Balneolaceae.</title>
        <authorList>
            <person name="Xia J."/>
        </authorList>
    </citation>
    <scope>NUCLEOTIDE SEQUENCE</scope>
    <source>
        <strain evidence="7">WB101</strain>
    </source>
</reference>
<proteinExistence type="predicted"/>
<dbReference type="PIRSF" id="PIRSF006060">
    <property type="entry name" value="AA_transporter"/>
    <property type="match status" value="1"/>
</dbReference>
<feature type="transmembrane region" description="Helical" evidence="6">
    <location>
        <begin position="137"/>
        <end position="155"/>
    </location>
</feature>
<name>A0ABS9KJB9_9BACT</name>
<keyword evidence="8" id="KW-1185">Reference proteome</keyword>
<organism evidence="7 8">
    <name type="scientific">Rhodohalobacter sulfatireducens</name>
    <dbReference type="NCBI Taxonomy" id="2911366"/>
    <lineage>
        <taxon>Bacteria</taxon>
        <taxon>Pseudomonadati</taxon>
        <taxon>Balneolota</taxon>
        <taxon>Balneolia</taxon>
        <taxon>Balneolales</taxon>
        <taxon>Balneolaceae</taxon>
        <taxon>Rhodohalobacter</taxon>
    </lineage>
</organism>
<dbReference type="RefSeq" id="WP_237856477.1">
    <property type="nucleotide sequence ID" value="NZ_JAKLWS010000051.1"/>
</dbReference>
<feature type="transmembrane region" description="Helical" evidence="6">
    <location>
        <begin position="422"/>
        <end position="439"/>
    </location>
</feature>
<evidence type="ECO:0000256" key="6">
    <source>
        <dbReference type="SAM" id="Phobius"/>
    </source>
</evidence>
<sequence length="447" mass="47765">MSYNQPINNDSVFHKEEGLNRTIGVWGLSANMVNIVVGAGIFVLPAIVAAGLGSASIIAYLFCGILIALIMLCFAEVGSEVTDSGGPYTYIESAFGPYAGFLTAILFLIAAFSADAAVANAVADILSGWIPGLQNDWLRALFFFVVFSSLAWINIRGVKQGIGLVAVITVAKLAPLLVLVLIGWTDVSIANLKWQSIPEIKNVGEMSLILFFAFMGAESGLSVGGEIKQPQKTVPKAIFIAVSGVLVLYILLQTVSQGILGDSLASFQENPLAEVGNQLFGPIGLTLISIGAAVSMFGNLSSEMLSIPRVIFGAVRDDVLPIPFLKRIHSVFATPYLSIIVYAFIAFILASLGGFETLAVVSSASILLVYFGVSLAVIKLRKKAPPSLESFRIPGGYTVPILASIIIVWFLSNLNGLERNSMLILIAVLTVIYFGIRWIRDRYATSS</sequence>
<feature type="transmembrane region" description="Helical" evidence="6">
    <location>
        <begin position="279"/>
        <end position="300"/>
    </location>
</feature>
<dbReference type="InterPro" id="IPR002293">
    <property type="entry name" value="AA/rel_permease1"/>
</dbReference>
<evidence type="ECO:0000313" key="7">
    <source>
        <dbReference type="EMBL" id="MCG2590952.1"/>
    </source>
</evidence>
<dbReference type="InterPro" id="IPR050367">
    <property type="entry name" value="APC_superfamily"/>
</dbReference>
<feature type="transmembrane region" description="Helical" evidence="6">
    <location>
        <begin position="358"/>
        <end position="378"/>
    </location>
</feature>
<feature type="transmembrane region" description="Helical" evidence="6">
    <location>
        <begin position="57"/>
        <end position="77"/>
    </location>
</feature>
<keyword evidence="2" id="KW-1003">Cell membrane</keyword>
<feature type="transmembrane region" description="Helical" evidence="6">
    <location>
        <begin position="162"/>
        <end position="184"/>
    </location>
</feature>
<dbReference type="Proteomes" id="UP001165366">
    <property type="component" value="Unassembled WGS sequence"/>
</dbReference>
<evidence type="ECO:0000256" key="2">
    <source>
        <dbReference type="ARBA" id="ARBA00022475"/>
    </source>
</evidence>
<dbReference type="Pfam" id="PF13520">
    <property type="entry name" value="AA_permease_2"/>
    <property type="match status" value="1"/>
</dbReference>
<evidence type="ECO:0000256" key="1">
    <source>
        <dbReference type="ARBA" id="ARBA00004651"/>
    </source>
</evidence>
<keyword evidence="3 6" id="KW-0812">Transmembrane</keyword>
<reference evidence="7" key="1">
    <citation type="submission" date="2022-01" db="EMBL/GenBank/DDBJ databases">
        <authorList>
            <person name="Wang Y."/>
        </authorList>
    </citation>
    <scope>NUCLEOTIDE SEQUENCE</scope>
    <source>
        <strain evidence="7">WB101</strain>
    </source>
</reference>
<protein>
    <submittedName>
        <fullName evidence="7">APC family permease</fullName>
    </submittedName>
</protein>
<feature type="transmembrane region" description="Helical" evidence="6">
    <location>
        <begin position="98"/>
        <end position="117"/>
    </location>
</feature>
<dbReference type="PANTHER" id="PTHR42770">
    <property type="entry name" value="AMINO ACID TRANSPORTER-RELATED"/>
    <property type="match status" value="1"/>
</dbReference>
<evidence type="ECO:0000256" key="3">
    <source>
        <dbReference type="ARBA" id="ARBA00022692"/>
    </source>
</evidence>
<feature type="transmembrane region" description="Helical" evidence="6">
    <location>
        <begin position="331"/>
        <end position="352"/>
    </location>
</feature>
<accession>A0ABS9KJB9</accession>
<keyword evidence="5 6" id="KW-0472">Membrane</keyword>
<evidence type="ECO:0000256" key="5">
    <source>
        <dbReference type="ARBA" id="ARBA00023136"/>
    </source>
</evidence>
<comment type="caution">
    <text evidence="7">The sequence shown here is derived from an EMBL/GenBank/DDBJ whole genome shotgun (WGS) entry which is preliminary data.</text>
</comment>
<feature type="transmembrane region" description="Helical" evidence="6">
    <location>
        <begin position="390"/>
        <end position="410"/>
    </location>
</feature>
<dbReference type="Gene3D" id="1.20.1740.10">
    <property type="entry name" value="Amino acid/polyamine transporter I"/>
    <property type="match status" value="1"/>
</dbReference>
<comment type="subcellular location">
    <subcellularLocation>
        <location evidence="1">Cell membrane</location>
        <topology evidence="1">Multi-pass membrane protein</topology>
    </subcellularLocation>
</comment>